<evidence type="ECO:0000256" key="8">
    <source>
        <dbReference type="ARBA" id="ARBA00047671"/>
    </source>
</evidence>
<dbReference type="InterPro" id="IPR050062">
    <property type="entry name" value="Pro-tRNA_synthetase"/>
</dbReference>
<evidence type="ECO:0000256" key="6">
    <source>
        <dbReference type="ARBA" id="ARBA00023146"/>
    </source>
</evidence>
<gene>
    <name evidence="11" type="ORF">EMWEY_00007660</name>
</gene>
<dbReference type="EMBL" id="HG719254">
    <property type="protein sequence ID" value="CDJ57308.1"/>
    <property type="molecule type" value="Genomic_DNA"/>
</dbReference>
<evidence type="ECO:0000256" key="9">
    <source>
        <dbReference type="SAM" id="MobiDB-lite"/>
    </source>
</evidence>
<dbReference type="InterPro" id="IPR045864">
    <property type="entry name" value="aa-tRNA-synth_II/BPL/LPL"/>
</dbReference>
<dbReference type="GO" id="GO:0005524">
    <property type="term" value="F:ATP binding"/>
    <property type="evidence" value="ECO:0007669"/>
    <property type="project" value="UniProtKB-KW"/>
</dbReference>
<dbReference type="Proteomes" id="UP000030763">
    <property type="component" value="Unassembled WGS sequence"/>
</dbReference>
<comment type="catalytic activity">
    <reaction evidence="8">
        <text>tRNA(Pro) + L-proline + ATP = L-prolyl-tRNA(Pro) + AMP + diphosphate</text>
        <dbReference type="Rhea" id="RHEA:14305"/>
        <dbReference type="Rhea" id="RHEA-COMP:9700"/>
        <dbReference type="Rhea" id="RHEA-COMP:9702"/>
        <dbReference type="ChEBI" id="CHEBI:30616"/>
        <dbReference type="ChEBI" id="CHEBI:33019"/>
        <dbReference type="ChEBI" id="CHEBI:60039"/>
        <dbReference type="ChEBI" id="CHEBI:78442"/>
        <dbReference type="ChEBI" id="CHEBI:78532"/>
        <dbReference type="ChEBI" id="CHEBI:456215"/>
        <dbReference type="EC" id="6.1.1.15"/>
    </reaction>
</comment>
<evidence type="ECO:0000256" key="7">
    <source>
        <dbReference type="ARBA" id="ARBA00029731"/>
    </source>
</evidence>
<dbReference type="GO" id="GO:0006433">
    <property type="term" value="P:prolyl-tRNA aminoacylation"/>
    <property type="evidence" value="ECO:0007669"/>
    <property type="project" value="InterPro"/>
</dbReference>
<keyword evidence="3" id="KW-0547">Nucleotide-binding</keyword>
<dbReference type="RefSeq" id="XP_013333958.1">
    <property type="nucleotide sequence ID" value="XM_013478504.1"/>
</dbReference>
<dbReference type="InterPro" id="IPR002314">
    <property type="entry name" value="aa-tRNA-synt_IIb"/>
</dbReference>
<dbReference type="Gene3D" id="3.30.930.10">
    <property type="entry name" value="Bira Bifunctional Protein, Domain 2"/>
    <property type="match status" value="1"/>
</dbReference>
<feature type="region of interest" description="Disordered" evidence="9">
    <location>
        <begin position="200"/>
        <end position="229"/>
    </location>
</feature>
<reference evidence="11" key="2">
    <citation type="submission" date="2013-10" db="EMBL/GenBank/DDBJ databases">
        <authorList>
            <person name="Aslett M."/>
        </authorList>
    </citation>
    <scope>NUCLEOTIDE SEQUENCE [LARGE SCALE GENOMIC DNA]</scope>
    <source>
        <strain evidence="11">Weybridge</strain>
    </source>
</reference>
<dbReference type="Pfam" id="PF00587">
    <property type="entry name" value="tRNA-synt_2b"/>
    <property type="match status" value="1"/>
</dbReference>
<evidence type="ECO:0000256" key="3">
    <source>
        <dbReference type="ARBA" id="ARBA00022741"/>
    </source>
</evidence>
<organism evidence="11 12">
    <name type="scientific">Eimeria maxima</name>
    <name type="common">Coccidian parasite</name>
    <dbReference type="NCBI Taxonomy" id="5804"/>
    <lineage>
        <taxon>Eukaryota</taxon>
        <taxon>Sar</taxon>
        <taxon>Alveolata</taxon>
        <taxon>Apicomplexa</taxon>
        <taxon>Conoidasida</taxon>
        <taxon>Coccidia</taxon>
        <taxon>Eucoccidiorida</taxon>
        <taxon>Eimeriorina</taxon>
        <taxon>Eimeriidae</taxon>
        <taxon>Eimeria</taxon>
    </lineage>
</organism>
<sequence length="579" mass="63508">MANASNCRSSFFPFKCLPWIKFTFLSHIVGALGHSITANYSPLTNAAVLNPLLRSAQYSFLHCIPPADEPQLLHQQDSEASVAVGCGNNVPSVAFLMNNARRLRVEPHLTVERHLRATLTSPASGAIICKRSFCGSVSAFSPPRDKGFADAEYLCGGLPRGGFASRLMMPGSVHMEFGYGTDPDDEGLSLDAEDACVGELTSNTASEPQHSSAPLDIEGRSESPSVSEARTSRSIAATLSGQILEKARLVQATSSGLFCILPLGFRVLKKIETVCHQELAGTASPLSLPNIMPMQWLENSERIRSFGQSLYKVQDRRSRQFFLPPTSEEAAAWLAASGVRSHRELPQVFYQIGPKFRDEARPRAGCLRSREFIMLEAYSFHQDAVCRESSYRKMDECFRRILTRVGAGPVYRFQADPGTMGGPCSHEYHVSSILGSDRIVSGVGPLNESKKDASAEDMEYHQNSSTLEPAARWNDGRRVARLGQAVFRLLQKTAAEAGGPADILFDDRQGLTLRQMQSHADLVGIPHQLIIKDDLLRTPGNARVLCISRKTGRGDILPIRAALNRLRIAFYSAAVPFKE</sequence>
<dbReference type="GO" id="GO:0005737">
    <property type="term" value="C:cytoplasm"/>
    <property type="evidence" value="ECO:0007669"/>
    <property type="project" value="InterPro"/>
</dbReference>
<dbReference type="PRINTS" id="PR01046">
    <property type="entry name" value="TRNASYNTHPRO"/>
</dbReference>
<dbReference type="EC" id="6.1.1.15" evidence="1"/>
<evidence type="ECO:0000256" key="2">
    <source>
        <dbReference type="ARBA" id="ARBA00022598"/>
    </source>
</evidence>
<proteinExistence type="predicted"/>
<dbReference type="PANTHER" id="PTHR42753">
    <property type="entry name" value="MITOCHONDRIAL RIBOSOME PROTEIN L39/PROLYL-TRNA LIGASE FAMILY MEMBER"/>
    <property type="match status" value="1"/>
</dbReference>
<name>U6M2L0_EIMMA</name>
<dbReference type="PROSITE" id="PS50862">
    <property type="entry name" value="AA_TRNA_LIGASE_II"/>
    <property type="match status" value="1"/>
</dbReference>
<dbReference type="PANTHER" id="PTHR42753:SF2">
    <property type="entry name" value="PROLINE--TRNA LIGASE"/>
    <property type="match status" value="1"/>
</dbReference>
<keyword evidence="4" id="KW-0067">ATP-binding</keyword>
<feature type="compositionally biased region" description="Polar residues" evidence="9">
    <location>
        <begin position="200"/>
        <end position="212"/>
    </location>
</feature>
<keyword evidence="5" id="KW-0648">Protein biosynthesis</keyword>
<dbReference type="VEuPathDB" id="ToxoDB:EMWEY_00007660"/>
<dbReference type="AlphaFoldDB" id="U6M2L0"/>
<reference evidence="11" key="1">
    <citation type="submission" date="2013-10" db="EMBL/GenBank/DDBJ databases">
        <title>Genomic analysis of the causative agents of coccidiosis in chickens.</title>
        <authorList>
            <person name="Reid A.J."/>
            <person name="Blake D."/>
            <person name="Billington K."/>
            <person name="Browne H."/>
            <person name="Dunn M."/>
            <person name="Hung S."/>
            <person name="Kawahara F."/>
            <person name="Miranda-Saavedra D."/>
            <person name="Mourier T."/>
            <person name="Nagra H."/>
            <person name="Otto T.D."/>
            <person name="Rawlings N."/>
            <person name="Sanchez A."/>
            <person name="Sanders M."/>
            <person name="Subramaniam C."/>
            <person name="Tay Y."/>
            <person name="Dear P."/>
            <person name="Doerig C."/>
            <person name="Gruber A."/>
            <person name="Parkinson J."/>
            <person name="Shirley M."/>
            <person name="Wan K.L."/>
            <person name="Berriman M."/>
            <person name="Tomley F."/>
            <person name="Pain A."/>
        </authorList>
    </citation>
    <scope>NUCLEOTIDE SEQUENCE [LARGE SCALE GENOMIC DNA]</scope>
    <source>
        <strain evidence="11">Weybridge</strain>
    </source>
</reference>
<accession>U6M2L0</accession>
<protein>
    <recommendedName>
        <fullName evidence="1">proline--tRNA ligase</fullName>
        <ecNumber evidence="1">6.1.1.15</ecNumber>
    </recommendedName>
    <alternativeName>
        <fullName evidence="7">Prolyl-tRNA synthetase</fullName>
    </alternativeName>
</protein>
<evidence type="ECO:0000256" key="1">
    <source>
        <dbReference type="ARBA" id="ARBA00012831"/>
    </source>
</evidence>
<evidence type="ECO:0000313" key="11">
    <source>
        <dbReference type="EMBL" id="CDJ57308.1"/>
    </source>
</evidence>
<keyword evidence="2" id="KW-0436">Ligase</keyword>
<evidence type="ECO:0000313" key="12">
    <source>
        <dbReference type="Proteomes" id="UP000030763"/>
    </source>
</evidence>
<evidence type="ECO:0000256" key="5">
    <source>
        <dbReference type="ARBA" id="ARBA00022917"/>
    </source>
</evidence>
<evidence type="ECO:0000259" key="10">
    <source>
        <dbReference type="PROSITE" id="PS50862"/>
    </source>
</evidence>
<dbReference type="SUPFAM" id="SSF55681">
    <property type="entry name" value="Class II aaRS and biotin synthetases"/>
    <property type="match status" value="1"/>
</dbReference>
<dbReference type="OrthoDB" id="10267474at2759"/>
<feature type="domain" description="Aminoacyl-transfer RNA synthetases class-II family profile" evidence="10">
    <location>
        <begin position="277"/>
        <end position="579"/>
    </location>
</feature>
<evidence type="ECO:0000256" key="4">
    <source>
        <dbReference type="ARBA" id="ARBA00022840"/>
    </source>
</evidence>
<dbReference type="InterPro" id="IPR002316">
    <property type="entry name" value="Pro-tRNA-ligase_IIa"/>
</dbReference>
<keyword evidence="6" id="KW-0030">Aminoacyl-tRNA synthetase</keyword>
<dbReference type="GO" id="GO:0004827">
    <property type="term" value="F:proline-tRNA ligase activity"/>
    <property type="evidence" value="ECO:0007669"/>
    <property type="project" value="UniProtKB-EC"/>
</dbReference>
<keyword evidence="12" id="KW-1185">Reference proteome</keyword>
<dbReference type="InterPro" id="IPR006195">
    <property type="entry name" value="aa-tRNA-synth_II"/>
</dbReference>
<dbReference type="GeneID" id="25334752"/>